<keyword evidence="6" id="KW-0560">Oxidoreductase</keyword>
<keyword evidence="5 6" id="KW-0349">Heme</keyword>
<gene>
    <name evidence="8" type="ORF">EMPS_09612</name>
</gene>
<dbReference type="InterPro" id="IPR036396">
    <property type="entry name" value="Cyt_P450_sf"/>
</dbReference>
<evidence type="ECO:0000256" key="5">
    <source>
        <dbReference type="PIRSR" id="PIRSR602401-1"/>
    </source>
</evidence>
<dbReference type="InterPro" id="IPR001128">
    <property type="entry name" value="Cyt_P450"/>
</dbReference>
<protein>
    <recommendedName>
        <fullName evidence="10">Cytochrome P450</fullName>
    </recommendedName>
</protein>
<accession>A0A9P3HIX2</accession>
<dbReference type="Pfam" id="PF00067">
    <property type="entry name" value="p450"/>
    <property type="match status" value="1"/>
</dbReference>
<feature type="region of interest" description="Disordered" evidence="7">
    <location>
        <begin position="280"/>
        <end position="299"/>
    </location>
</feature>
<dbReference type="InterPro" id="IPR017972">
    <property type="entry name" value="Cyt_P450_CS"/>
</dbReference>
<comment type="caution">
    <text evidence="8">The sequence shown here is derived from an EMBL/GenBank/DDBJ whole genome shotgun (WGS) entry which is preliminary data.</text>
</comment>
<dbReference type="GO" id="GO:0016705">
    <property type="term" value="F:oxidoreductase activity, acting on paired donors, with incorporation or reduction of molecular oxygen"/>
    <property type="evidence" value="ECO:0007669"/>
    <property type="project" value="InterPro"/>
</dbReference>
<dbReference type="InterPro" id="IPR002401">
    <property type="entry name" value="Cyt_P450_E_grp-I"/>
</dbReference>
<evidence type="ECO:0008006" key="10">
    <source>
        <dbReference type="Google" id="ProtNLM"/>
    </source>
</evidence>
<sequence length="545" mass="61890">MATVSKLTGLSGWAQAWLTQYIDKLRKKPASGVLRLILTLAVLDFIRRAVYTRYFHPLSHVPGSWTNISYFFTAVGQHTGYSHYLIPYGHKRYGKVMRVAPEIISVADKDAIREILVTIDYPKSIIHERLELNGQHNLFSSRNKDFHKNRRRLVAPAFGLSFLRTLEPIMHDCIQVLLRKMDQILEDQNQNGQKGGQLNAGTVNVCSFMNRLSLDIIGETAFGQTFGMVLHDDHPVPKLMAKSLKRSSQQVFNPILRLLVPVDNSFFKFGAERVQARRDALMKQQAQDSHNNGQEGRRSDLLQYLLDAQERERANGQGETGNAYEDMIAGKLTDKALETETVLFLIAGSETSSTAMTHTLMFLVKNPEMLTRLHEELTRATASNPKGSLPAYDQIRNSPYLTACINESLRLRPVAANGVPREVPEDTTMAGYFIPKGTIVMAHIPSLHKNPDYFPEPLKFIPTRWIPEESPFPNSPIQEFTFYPFSAGTRNCVGKNFAMMEMRLVLATLVLTYTMEDVPNQRDDYVQFVTTALATEKYMIRMKRR</sequence>
<comment type="similarity">
    <text evidence="2 6">Belongs to the cytochrome P450 family.</text>
</comment>
<feature type="compositionally biased region" description="Polar residues" evidence="7">
    <location>
        <begin position="284"/>
        <end position="294"/>
    </location>
</feature>
<evidence type="ECO:0000313" key="9">
    <source>
        <dbReference type="Proteomes" id="UP000827284"/>
    </source>
</evidence>
<reference evidence="8" key="1">
    <citation type="submission" date="2021-11" db="EMBL/GenBank/DDBJ databases">
        <authorList>
            <person name="Herlambang A."/>
            <person name="Guo Y."/>
            <person name="Takashima Y."/>
            <person name="Nishizawa T."/>
        </authorList>
    </citation>
    <scope>NUCLEOTIDE SEQUENCE</scope>
    <source>
        <strain evidence="8">E1425</strain>
    </source>
</reference>
<keyword evidence="6" id="KW-0503">Monooxygenase</keyword>
<evidence type="ECO:0000313" key="8">
    <source>
        <dbReference type="EMBL" id="GJJ77253.1"/>
    </source>
</evidence>
<keyword evidence="3 5" id="KW-0479">Metal-binding</keyword>
<organism evidence="8 9">
    <name type="scientific">Entomortierella parvispora</name>
    <dbReference type="NCBI Taxonomy" id="205924"/>
    <lineage>
        <taxon>Eukaryota</taxon>
        <taxon>Fungi</taxon>
        <taxon>Fungi incertae sedis</taxon>
        <taxon>Mucoromycota</taxon>
        <taxon>Mortierellomycotina</taxon>
        <taxon>Mortierellomycetes</taxon>
        <taxon>Mortierellales</taxon>
        <taxon>Mortierellaceae</taxon>
        <taxon>Entomortierella</taxon>
    </lineage>
</organism>
<dbReference type="EMBL" id="BQFW01000013">
    <property type="protein sequence ID" value="GJJ77253.1"/>
    <property type="molecule type" value="Genomic_DNA"/>
</dbReference>
<dbReference type="PANTHER" id="PTHR24305:SF166">
    <property type="entry name" value="CYTOCHROME P450 12A4, MITOCHONDRIAL-RELATED"/>
    <property type="match status" value="1"/>
</dbReference>
<evidence type="ECO:0000256" key="2">
    <source>
        <dbReference type="ARBA" id="ARBA00010617"/>
    </source>
</evidence>
<dbReference type="AlphaFoldDB" id="A0A9P3HIX2"/>
<dbReference type="GO" id="GO:0005506">
    <property type="term" value="F:iron ion binding"/>
    <property type="evidence" value="ECO:0007669"/>
    <property type="project" value="InterPro"/>
</dbReference>
<dbReference type="OrthoDB" id="1470350at2759"/>
<dbReference type="SUPFAM" id="SSF48264">
    <property type="entry name" value="Cytochrome P450"/>
    <property type="match status" value="1"/>
</dbReference>
<feature type="binding site" description="axial binding residue" evidence="5">
    <location>
        <position position="492"/>
    </location>
    <ligand>
        <name>heme</name>
        <dbReference type="ChEBI" id="CHEBI:30413"/>
    </ligand>
    <ligandPart>
        <name>Fe</name>
        <dbReference type="ChEBI" id="CHEBI:18248"/>
    </ligandPart>
</feature>
<keyword evidence="4 5" id="KW-0408">Iron</keyword>
<dbReference type="GO" id="GO:0004497">
    <property type="term" value="F:monooxygenase activity"/>
    <property type="evidence" value="ECO:0007669"/>
    <property type="project" value="UniProtKB-KW"/>
</dbReference>
<dbReference type="InterPro" id="IPR050121">
    <property type="entry name" value="Cytochrome_P450_monoxygenase"/>
</dbReference>
<dbReference type="Gene3D" id="1.10.630.10">
    <property type="entry name" value="Cytochrome P450"/>
    <property type="match status" value="1"/>
</dbReference>
<proteinExistence type="inferred from homology"/>
<comment type="cofactor">
    <cofactor evidence="1 5">
        <name>heme</name>
        <dbReference type="ChEBI" id="CHEBI:30413"/>
    </cofactor>
</comment>
<keyword evidence="9" id="KW-1185">Reference proteome</keyword>
<dbReference type="PANTHER" id="PTHR24305">
    <property type="entry name" value="CYTOCHROME P450"/>
    <property type="match status" value="1"/>
</dbReference>
<name>A0A9P3HIX2_9FUNG</name>
<evidence type="ECO:0000256" key="6">
    <source>
        <dbReference type="RuleBase" id="RU000461"/>
    </source>
</evidence>
<dbReference type="GO" id="GO:0020037">
    <property type="term" value="F:heme binding"/>
    <property type="evidence" value="ECO:0007669"/>
    <property type="project" value="InterPro"/>
</dbReference>
<dbReference type="PRINTS" id="PR00463">
    <property type="entry name" value="EP450I"/>
</dbReference>
<dbReference type="PRINTS" id="PR00385">
    <property type="entry name" value="P450"/>
</dbReference>
<evidence type="ECO:0000256" key="1">
    <source>
        <dbReference type="ARBA" id="ARBA00001971"/>
    </source>
</evidence>
<evidence type="ECO:0000256" key="3">
    <source>
        <dbReference type="ARBA" id="ARBA00022723"/>
    </source>
</evidence>
<dbReference type="PROSITE" id="PS00086">
    <property type="entry name" value="CYTOCHROME_P450"/>
    <property type="match status" value="1"/>
</dbReference>
<evidence type="ECO:0000256" key="4">
    <source>
        <dbReference type="ARBA" id="ARBA00023004"/>
    </source>
</evidence>
<evidence type="ECO:0000256" key="7">
    <source>
        <dbReference type="SAM" id="MobiDB-lite"/>
    </source>
</evidence>
<dbReference type="Proteomes" id="UP000827284">
    <property type="component" value="Unassembled WGS sequence"/>
</dbReference>
<reference evidence="8" key="2">
    <citation type="journal article" date="2022" name="Microbiol. Resour. Announc.">
        <title>Whole-Genome Sequence of Entomortierella parvispora E1425, a Mucoromycotan Fungus Associated with Burkholderiaceae-Related Endosymbiotic Bacteria.</title>
        <authorList>
            <person name="Herlambang A."/>
            <person name="Guo Y."/>
            <person name="Takashima Y."/>
            <person name="Narisawa K."/>
            <person name="Ohta H."/>
            <person name="Nishizawa T."/>
        </authorList>
    </citation>
    <scope>NUCLEOTIDE SEQUENCE</scope>
    <source>
        <strain evidence="8">E1425</strain>
    </source>
</reference>